<dbReference type="Proteomes" id="UP000622017">
    <property type="component" value="Unassembled WGS sequence"/>
</dbReference>
<comment type="caution">
    <text evidence="2">The sequence shown here is derived from an EMBL/GenBank/DDBJ whole genome shotgun (WGS) entry which is preliminary data.</text>
</comment>
<keyword evidence="3" id="KW-1185">Reference proteome</keyword>
<sequence length="109" mass="12298">MFFSTRPIQCFRLVLLVLLSGWLLLGQTGCHRYHISDPKGPPQPKMKKAKASATDTEQSADGSSQSTAQAENAPPQHNSYDKQGLLKKKKHDRSRKRKVGQYRFLGIIF</sequence>
<dbReference type="RefSeq" id="WP_187319433.1">
    <property type="nucleotide sequence ID" value="NZ_JACSCY010000005.1"/>
</dbReference>
<evidence type="ECO:0008006" key="4">
    <source>
        <dbReference type="Google" id="ProtNLM"/>
    </source>
</evidence>
<reference evidence="2 3" key="1">
    <citation type="submission" date="2020-08" db="EMBL/GenBank/DDBJ databases">
        <title>Hymenobacter sp.</title>
        <authorList>
            <person name="Kim M.K."/>
        </authorList>
    </citation>
    <scope>NUCLEOTIDE SEQUENCE [LARGE SCALE GENOMIC DNA]</scope>
    <source>
        <strain evidence="2 3">BT507</strain>
    </source>
</reference>
<proteinExistence type="predicted"/>
<evidence type="ECO:0000313" key="3">
    <source>
        <dbReference type="Proteomes" id="UP000622017"/>
    </source>
</evidence>
<feature type="compositionally biased region" description="Polar residues" evidence="1">
    <location>
        <begin position="53"/>
        <end position="78"/>
    </location>
</feature>
<dbReference type="EMBL" id="JACSCY010000005">
    <property type="protein sequence ID" value="MBC6611157.1"/>
    <property type="molecule type" value="Genomic_DNA"/>
</dbReference>
<gene>
    <name evidence="2" type="ORF">H8B15_09500</name>
</gene>
<organism evidence="2 3">
    <name type="scientific">Hymenobacter citatus</name>
    <dbReference type="NCBI Taxonomy" id="2763506"/>
    <lineage>
        <taxon>Bacteria</taxon>
        <taxon>Pseudomonadati</taxon>
        <taxon>Bacteroidota</taxon>
        <taxon>Cytophagia</taxon>
        <taxon>Cytophagales</taxon>
        <taxon>Hymenobacteraceae</taxon>
        <taxon>Hymenobacter</taxon>
    </lineage>
</organism>
<protein>
    <recommendedName>
        <fullName evidence="4">Quinol oxidase subunit 4</fullName>
    </recommendedName>
</protein>
<name>A0ABR7MKN3_9BACT</name>
<accession>A0ABR7MKN3</accession>
<evidence type="ECO:0000256" key="1">
    <source>
        <dbReference type="SAM" id="MobiDB-lite"/>
    </source>
</evidence>
<evidence type="ECO:0000313" key="2">
    <source>
        <dbReference type="EMBL" id="MBC6611157.1"/>
    </source>
</evidence>
<feature type="region of interest" description="Disordered" evidence="1">
    <location>
        <begin position="33"/>
        <end position="97"/>
    </location>
</feature>
<feature type="compositionally biased region" description="Basic residues" evidence="1">
    <location>
        <begin position="85"/>
        <end position="97"/>
    </location>
</feature>